<keyword evidence="1" id="KW-0472">Membrane</keyword>
<dbReference type="EMBL" id="JBHTAG010000001">
    <property type="protein sequence ID" value="MFC7095762.1"/>
    <property type="molecule type" value="Genomic_DNA"/>
</dbReference>
<evidence type="ECO:0000313" key="2">
    <source>
        <dbReference type="EMBL" id="MFC7095762.1"/>
    </source>
</evidence>
<organism evidence="2 3">
    <name type="scientific">Halobaculum marinum</name>
    <dbReference type="NCBI Taxonomy" id="3031996"/>
    <lineage>
        <taxon>Archaea</taxon>
        <taxon>Methanobacteriati</taxon>
        <taxon>Methanobacteriota</taxon>
        <taxon>Stenosarchaea group</taxon>
        <taxon>Halobacteria</taxon>
        <taxon>Halobacteriales</taxon>
        <taxon>Haloferacaceae</taxon>
        <taxon>Halobaculum</taxon>
    </lineage>
</organism>
<feature type="transmembrane region" description="Helical" evidence="1">
    <location>
        <begin position="195"/>
        <end position="214"/>
    </location>
</feature>
<reference evidence="2 3" key="1">
    <citation type="journal article" date="2019" name="Int. J. Syst. Evol. Microbiol.">
        <title>The Global Catalogue of Microorganisms (GCM) 10K type strain sequencing project: providing services to taxonomists for standard genome sequencing and annotation.</title>
        <authorList>
            <consortium name="The Broad Institute Genomics Platform"/>
            <consortium name="The Broad Institute Genome Sequencing Center for Infectious Disease"/>
            <person name="Wu L."/>
            <person name="Ma J."/>
        </authorList>
    </citation>
    <scope>NUCLEOTIDE SEQUENCE [LARGE SCALE GENOMIC DNA]</scope>
    <source>
        <strain evidence="2 3">DT55</strain>
    </source>
</reference>
<name>A0ABD5WQH0_9EURY</name>
<dbReference type="RefSeq" id="WP_276239741.1">
    <property type="nucleotide sequence ID" value="NZ_CP119991.1"/>
</dbReference>
<protein>
    <recommendedName>
        <fullName evidence="4">LPXTG-motif cell wall anchor domain-containing protein</fullName>
    </recommendedName>
</protein>
<keyword evidence="3" id="KW-1185">Reference proteome</keyword>
<evidence type="ECO:0000256" key="1">
    <source>
        <dbReference type="SAM" id="Phobius"/>
    </source>
</evidence>
<keyword evidence="1" id="KW-1133">Transmembrane helix</keyword>
<accession>A0ABD5WQH0</accession>
<sequence>MTRRRIALVLLVLVLVVTPVAGHVPSDPGDNDSPTFAVTVTDAAKSWSYYDEIDDGGAQYYRITVDEGERLKVSAFTPDDGPFTPSLVVMAPEIDGDDAPPGVSVPDGMGAVVVEGERPATPGYEPFAPSANYETAAFERASDGRTTYLVALYEPANRSGRAGVAIGYQESFTPAEYATVPFSLVDNRLWEGQPLALALGPFVLAVVGGVGVFARRRRHTSGKPVAESLLLGGGLLVLASGVNTLVQTGLTLAATGPTAGALVTAAYIVVPAICGGWAIRVAGRSQGRFDARTRVGLAVAGLAALVTWAGFLVGPVLLIAAAVAPARFLEASPTEWLADR</sequence>
<keyword evidence="1" id="KW-0812">Transmembrane</keyword>
<feature type="transmembrane region" description="Helical" evidence="1">
    <location>
        <begin position="258"/>
        <end position="283"/>
    </location>
</feature>
<dbReference type="Proteomes" id="UP001596388">
    <property type="component" value="Unassembled WGS sequence"/>
</dbReference>
<evidence type="ECO:0000313" key="3">
    <source>
        <dbReference type="Proteomes" id="UP001596388"/>
    </source>
</evidence>
<feature type="transmembrane region" description="Helical" evidence="1">
    <location>
        <begin position="226"/>
        <end position="246"/>
    </location>
</feature>
<gene>
    <name evidence="2" type="ORF">ACFQKD_00460</name>
</gene>
<evidence type="ECO:0008006" key="4">
    <source>
        <dbReference type="Google" id="ProtNLM"/>
    </source>
</evidence>
<feature type="transmembrane region" description="Helical" evidence="1">
    <location>
        <begin position="295"/>
        <end position="324"/>
    </location>
</feature>
<dbReference type="AlphaFoldDB" id="A0ABD5WQH0"/>
<proteinExistence type="predicted"/>
<comment type="caution">
    <text evidence="2">The sequence shown here is derived from an EMBL/GenBank/DDBJ whole genome shotgun (WGS) entry which is preliminary data.</text>
</comment>
<dbReference type="GeneID" id="79271974"/>